<dbReference type="GO" id="GO:0033179">
    <property type="term" value="C:proton-transporting V-type ATPase, V0 domain"/>
    <property type="evidence" value="ECO:0007669"/>
    <property type="project" value="InterPro"/>
</dbReference>
<evidence type="ECO:0000256" key="7">
    <source>
        <dbReference type="ARBA" id="ARBA00023065"/>
    </source>
</evidence>
<dbReference type="VEuPathDB" id="MicrosporidiaDB:EHP00_833"/>
<evidence type="ECO:0000256" key="4">
    <source>
        <dbReference type="ARBA" id="ARBA00022692"/>
    </source>
</evidence>
<dbReference type="GO" id="GO:0046961">
    <property type="term" value="F:proton-transporting ATPase activity, rotational mechanism"/>
    <property type="evidence" value="ECO:0007669"/>
    <property type="project" value="InterPro"/>
</dbReference>
<gene>
    <name evidence="10" type="ORF">EHP00_833</name>
</gene>
<keyword evidence="6 9" id="KW-1133">Transmembrane helix</keyword>
<evidence type="ECO:0000313" key="10">
    <source>
        <dbReference type="EMBL" id="OQS54190.1"/>
    </source>
</evidence>
<sequence length="68" mass="7805">MMRDFIIILIGTIKLVVLIALSIKLATKDNKTNEMCIPVIGAFVFMWVTWIVTYISQIHPFILPEIVK</sequence>
<dbReference type="OrthoDB" id="1508846at2759"/>
<dbReference type="EMBL" id="MNPJ01000021">
    <property type="protein sequence ID" value="OQS54190.1"/>
    <property type="molecule type" value="Genomic_DNA"/>
</dbReference>
<evidence type="ECO:0000313" key="11">
    <source>
        <dbReference type="Proteomes" id="UP000192758"/>
    </source>
</evidence>
<feature type="transmembrane region" description="Helical" evidence="9">
    <location>
        <begin position="6"/>
        <end position="23"/>
    </location>
</feature>
<reference evidence="10 11" key="1">
    <citation type="journal article" date="2017" name="Environ. Microbiol.">
        <title>Decay of the glycolytic pathway and adaptation to intranuclear parasitism within Enterocytozoonidae microsporidia.</title>
        <authorList>
            <person name="Wiredu Boakye D."/>
            <person name="Jaroenlak P."/>
            <person name="Prachumwat A."/>
            <person name="Williams T.A."/>
            <person name="Bateman K.S."/>
            <person name="Itsathitphaisarn O."/>
            <person name="Sritunyalucksana K."/>
            <person name="Paszkiewicz K.H."/>
            <person name="Moore K.A."/>
            <person name="Stentiford G.D."/>
            <person name="Williams B.A."/>
        </authorList>
    </citation>
    <scope>NUCLEOTIDE SEQUENCE [LARGE SCALE GENOMIC DNA]</scope>
    <source>
        <strain evidence="10 11">TH1</strain>
    </source>
</reference>
<feature type="transmembrane region" description="Helical" evidence="9">
    <location>
        <begin position="35"/>
        <end position="55"/>
    </location>
</feature>
<comment type="subcellular location">
    <subcellularLocation>
        <location evidence="1">Membrane</location>
        <topology evidence="1">Multi-pass membrane protein</topology>
    </subcellularLocation>
</comment>
<keyword evidence="5" id="KW-0375">Hydrogen ion transport</keyword>
<dbReference type="InterPro" id="IPR008389">
    <property type="entry name" value="ATPase_V0-cplx_e1/e2_su"/>
</dbReference>
<evidence type="ECO:0000256" key="6">
    <source>
        <dbReference type="ARBA" id="ARBA00022989"/>
    </source>
</evidence>
<evidence type="ECO:0000256" key="9">
    <source>
        <dbReference type="SAM" id="Phobius"/>
    </source>
</evidence>
<keyword evidence="7" id="KW-0406">Ion transport</keyword>
<comment type="similarity">
    <text evidence="2">Belongs to the V-ATPase e1/e2 subunit family.</text>
</comment>
<name>A0A1W0E4N0_9MICR</name>
<keyword evidence="8 9" id="KW-0472">Membrane</keyword>
<keyword evidence="3" id="KW-0813">Transport</keyword>
<accession>A0A1W0E4N0</accession>
<evidence type="ECO:0000256" key="2">
    <source>
        <dbReference type="ARBA" id="ARBA00008328"/>
    </source>
</evidence>
<keyword evidence="11" id="KW-1185">Reference proteome</keyword>
<dbReference type="AlphaFoldDB" id="A0A1W0E4N0"/>
<keyword evidence="4 9" id="KW-0812">Transmembrane</keyword>
<dbReference type="Proteomes" id="UP000192758">
    <property type="component" value="Unassembled WGS sequence"/>
</dbReference>
<evidence type="ECO:0000256" key="3">
    <source>
        <dbReference type="ARBA" id="ARBA00022448"/>
    </source>
</evidence>
<evidence type="ECO:0000256" key="1">
    <source>
        <dbReference type="ARBA" id="ARBA00004141"/>
    </source>
</evidence>
<protein>
    <submittedName>
        <fullName evidence="10">Uncharacterized protein</fullName>
    </submittedName>
</protein>
<organism evidence="10 11">
    <name type="scientific">Ecytonucleospora hepatopenaei</name>
    <dbReference type="NCBI Taxonomy" id="646526"/>
    <lineage>
        <taxon>Eukaryota</taxon>
        <taxon>Fungi</taxon>
        <taxon>Fungi incertae sedis</taxon>
        <taxon>Microsporidia</taxon>
        <taxon>Enterocytozoonidae</taxon>
        <taxon>Ecytonucleospora</taxon>
    </lineage>
</organism>
<evidence type="ECO:0000256" key="8">
    <source>
        <dbReference type="ARBA" id="ARBA00023136"/>
    </source>
</evidence>
<evidence type="ECO:0000256" key="5">
    <source>
        <dbReference type="ARBA" id="ARBA00022781"/>
    </source>
</evidence>
<proteinExistence type="inferred from homology"/>
<dbReference type="Pfam" id="PF05493">
    <property type="entry name" value="ATP_synt_H"/>
    <property type="match status" value="1"/>
</dbReference>
<comment type="caution">
    <text evidence="10">The sequence shown here is derived from an EMBL/GenBank/DDBJ whole genome shotgun (WGS) entry which is preliminary data.</text>
</comment>